<organism evidence="2 3">
    <name type="scientific">Maritalea porphyrae</name>
    <dbReference type="NCBI Taxonomy" id="880732"/>
    <lineage>
        <taxon>Bacteria</taxon>
        <taxon>Pseudomonadati</taxon>
        <taxon>Pseudomonadota</taxon>
        <taxon>Alphaproteobacteria</taxon>
        <taxon>Hyphomicrobiales</taxon>
        <taxon>Devosiaceae</taxon>
        <taxon>Maritalea</taxon>
    </lineage>
</organism>
<dbReference type="CDD" id="cd02440">
    <property type="entry name" value="AdoMet_MTases"/>
    <property type="match status" value="1"/>
</dbReference>
<dbReference type="InterPro" id="IPR029063">
    <property type="entry name" value="SAM-dependent_MTases_sf"/>
</dbReference>
<evidence type="ECO:0000313" key="2">
    <source>
        <dbReference type="EMBL" id="GLQ16256.1"/>
    </source>
</evidence>
<evidence type="ECO:0000259" key="1">
    <source>
        <dbReference type="Pfam" id="PF13847"/>
    </source>
</evidence>
<feature type="domain" description="Methyltransferase" evidence="1">
    <location>
        <begin position="38"/>
        <end position="146"/>
    </location>
</feature>
<dbReference type="PANTHER" id="PTHR43861">
    <property type="entry name" value="TRANS-ACONITATE 2-METHYLTRANSFERASE-RELATED"/>
    <property type="match status" value="1"/>
</dbReference>
<dbReference type="Gene3D" id="3.40.50.150">
    <property type="entry name" value="Vaccinia Virus protein VP39"/>
    <property type="match status" value="1"/>
</dbReference>
<accession>A0ABQ5ULV8</accession>
<dbReference type="EMBL" id="BSNI01000001">
    <property type="protein sequence ID" value="GLQ16256.1"/>
    <property type="molecule type" value="Genomic_DNA"/>
</dbReference>
<dbReference type="Proteomes" id="UP001161405">
    <property type="component" value="Unassembled WGS sequence"/>
</dbReference>
<evidence type="ECO:0000313" key="3">
    <source>
        <dbReference type="Proteomes" id="UP001161405"/>
    </source>
</evidence>
<dbReference type="Pfam" id="PF13847">
    <property type="entry name" value="Methyltransf_31"/>
    <property type="match status" value="1"/>
</dbReference>
<sequence>MPQQSSFWNRQATRYDKAISDHDQRYEMRLTQITQLLHRDANVLDFGCASGEIALDIAARVNSIEGIDPASEMIRIATEKANKRGINNASFLATDIFDARLEPESFDAVLAFNVLHLVHDHDEVIHRIKSLLKPGGMLFVETPCLGEFTWWKRQLILAASALRLAPFIHVYKFGEPNAELEHRSFKILGAQNEPDQDCRAFIAAQKPAE</sequence>
<dbReference type="PANTHER" id="PTHR43861:SF1">
    <property type="entry name" value="TRANS-ACONITATE 2-METHYLTRANSFERASE"/>
    <property type="match status" value="1"/>
</dbReference>
<protein>
    <recommendedName>
        <fullName evidence="1">Methyltransferase domain-containing protein</fullName>
    </recommendedName>
</protein>
<gene>
    <name evidence="2" type="ORF">GCM10007879_05050</name>
</gene>
<dbReference type="SUPFAM" id="SSF53335">
    <property type="entry name" value="S-adenosyl-L-methionine-dependent methyltransferases"/>
    <property type="match status" value="1"/>
</dbReference>
<dbReference type="RefSeq" id="WP_284361767.1">
    <property type="nucleotide sequence ID" value="NZ_BSNI01000001.1"/>
</dbReference>
<proteinExistence type="predicted"/>
<reference evidence="2" key="2">
    <citation type="submission" date="2023-01" db="EMBL/GenBank/DDBJ databases">
        <title>Draft genome sequence of Maritalea porphyrae strain NBRC 107169.</title>
        <authorList>
            <person name="Sun Q."/>
            <person name="Mori K."/>
        </authorList>
    </citation>
    <scope>NUCLEOTIDE SEQUENCE</scope>
    <source>
        <strain evidence="2">NBRC 107169</strain>
    </source>
</reference>
<name>A0ABQ5ULV8_9HYPH</name>
<reference evidence="2" key="1">
    <citation type="journal article" date="2014" name="Int. J. Syst. Evol. Microbiol.">
        <title>Complete genome of a new Firmicutes species belonging to the dominant human colonic microbiota ('Ruminococcus bicirculans') reveals two chromosomes and a selective capacity to utilize plant glucans.</title>
        <authorList>
            <consortium name="NISC Comparative Sequencing Program"/>
            <person name="Wegmann U."/>
            <person name="Louis P."/>
            <person name="Goesmann A."/>
            <person name="Henrissat B."/>
            <person name="Duncan S.H."/>
            <person name="Flint H.J."/>
        </authorList>
    </citation>
    <scope>NUCLEOTIDE SEQUENCE</scope>
    <source>
        <strain evidence="2">NBRC 107169</strain>
    </source>
</reference>
<dbReference type="InterPro" id="IPR025714">
    <property type="entry name" value="Methyltranfer_dom"/>
</dbReference>
<comment type="caution">
    <text evidence="2">The sequence shown here is derived from an EMBL/GenBank/DDBJ whole genome shotgun (WGS) entry which is preliminary data.</text>
</comment>
<keyword evidence="3" id="KW-1185">Reference proteome</keyword>